<dbReference type="InterPro" id="IPR016181">
    <property type="entry name" value="Acyl_CoA_acyltransferase"/>
</dbReference>
<accession>A0A9N9DSK3</accession>
<evidence type="ECO:0000313" key="2">
    <source>
        <dbReference type="Proteomes" id="UP000789405"/>
    </source>
</evidence>
<comment type="caution">
    <text evidence="1">The sequence shown here is derived from an EMBL/GenBank/DDBJ whole genome shotgun (WGS) entry which is preliminary data.</text>
</comment>
<dbReference type="InterPro" id="IPR052742">
    <property type="entry name" value="Mito_N-acetyltransferase"/>
</dbReference>
<sequence length="145" mass="16367">MSTVYEPSTAVDPLKSILPLRRTLKTNQPILITSVTTGSSPSLLNQLHKIFNEIIEEGTTYPQEFFLDYDGIGKIMAESFLLFAPLLGYKSSVFNLVFENNIASINLWKSLGFKEIGKIPKAGRLKGSDKLIDAFMFYYDFDEKN</sequence>
<evidence type="ECO:0000313" key="1">
    <source>
        <dbReference type="EMBL" id="CAG8646461.1"/>
    </source>
</evidence>
<dbReference type="SUPFAM" id="SSF55729">
    <property type="entry name" value="Acyl-CoA N-acyltransferases (Nat)"/>
    <property type="match status" value="1"/>
</dbReference>
<name>A0A9N9DSK3_9GLOM</name>
<reference evidence="1" key="1">
    <citation type="submission" date="2021-06" db="EMBL/GenBank/DDBJ databases">
        <authorList>
            <person name="Kallberg Y."/>
            <person name="Tangrot J."/>
            <person name="Rosling A."/>
        </authorList>
    </citation>
    <scope>NUCLEOTIDE SEQUENCE</scope>
    <source>
        <strain evidence="1">MA453B</strain>
    </source>
</reference>
<dbReference type="Proteomes" id="UP000789405">
    <property type="component" value="Unassembled WGS sequence"/>
</dbReference>
<dbReference type="EMBL" id="CAJVPY010005594">
    <property type="protein sequence ID" value="CAG8646461.1"/>
    <property type="molecule type" value="Genomic_DNA"/>
</dbReference>
<protein>
    <submittedName>
        <fullName evidence="1">22474_t:CDS:1</fullName>
    </submittedName>
</protein>
<keyword evidence="2" id="KW-1185">Reference proteome</keyword>
<dbReference type="AlphaFoldDB" id="A0A9N9DSK3"/>
<gene>
    <name evidence="1" type="ORF">DERYTH_LOCUS9944</name>
</gene>
<dbReference type="Gene3D" id="3.40.630.30">
    <property type="match status" value="2"/>
</dbReference>
<dbReference type="PANTHER" id="PTHR43138:SF1">
    <property type="entry name" value="N-ACETYLTRANSFERASE ACA1"/>
    <property type="match status" value="1"/>
</dbReference>
<dbReference type="OrthoDB" id="10264707at2759"/>
<proteinExistence type="predicted"/>
<dbReference type="GO" id="GO:0005634">
    <property type="term" value="C:nucleus"/>
    <property type="evidence" value="ECO:0007669"/>
    <property type="project" value="TreeGrafter"/>
</dbReference>
<dbReference type="PANTHER" id="PTHR43138">
    <property type="entry name" value="ACETYLTRANSFERASE, GNAT FAMILY"/>
    <property type="match status" value="1"/>
</dbReference>
<organism evidence="1 2">
    <name type="scientific">Dentiscutata erythropus</name>
    <dbReference type="NCBI Taxonomy" id="1348616"/>
    <lineage>
        <taxon>Eukaryota</taxon>
        <taxon>Fungi</taxon>
        <taxon>Fungi incertae sedis</taxon>
        <taxon>Mucoromycota</taxon>
        <taxon>Glomeromycotina</taxon>
        <taxon>Glomeromycetes</taxon>
        <taxon>Diversisporales</taxon>
        <taxon>Gigasporaceae</taxon>
        <taxon>Dentiscutata</taxon>
    </lineage>
</organism>